<dbReference type="CDD" id="cd17470">
    <property type="entry name" value="T3SS_Flik_C"/>
    <property type="match status" value="1"/>
</dbReference>
<dbReference type="RefSeq" id="WP_275418517.1">
    <property type="nucleotide sequence ID" value="NZ_CP106878.1"/>
</dbReference>
<evidence type="ECO:0000259" key="2">
    <source>
        <dbReference type="Pfam" id="PF02120"/>
    </source>
</evidence>
<dbReference type="KEGG" id="faf:OE104_05210"/>
<sequence>MEIATLENFLSVNKGYIRGQRKNETSGGDFQTLLKGKTNGEENTNSLVTEWKFNETKTPLEFDLFRFTNTNISGENVLSSEEIHPESVITEDQRSFLEKIVSDLLSVIDEKDAEQKSELQQLIDELDSNGTVSWIDFLDRLNQLTISFNSNTNIKEGFAPIFKIANRFILNETMESSRLESSVVRTLQTFVEKYGSNLDLQSVYDRWDVGEKLEGSKIVFPVPFNQNKFQIDQQVKEVLAKNEMIQETGNGNKMIRIPLNESTPISNENMEQMNQNDENAFDSFSFNWTSESSVKEGKLLEEQMNEMGDISVKGNEKSDRSLFVAAKSQSNQLTVPNESLQLVDEDNQPITYKQFERDFSTILSRGNYIKNGNVQRLTVKLHPEHLGSLKIELIQKQGEIVAKITSSTERAKELLETQLSSLRHAFAQQNINVNRIDLQAEGAFDGFEGQQDTFYESSSGFSNNQNEEEETNQESVETTFQETLFNMEI</sequence>
<accession>A0A9E8LWF7</accession>
<name>A0A9E8LWF7_9BACI</name>
<keyword evidence="3" id="KW-0966">Cell projection</keyword>
<reference evidence="3" key="1">
    <citation type="submission" date="2022-09" db="EMBL/GenBank/DDBJ databases">
        <title>Complete Genomes of Fervidibacillus albus and Fervidibacillus halotolerans isolated from tidal flat sediments.</title>
        <authorList>
            <person name="Kwon K.K."/>
            <person name="Yang S.-H."/>
            <person name="Park M.J."/>
            <person name="Oh H.-M."/>
        </authorList>
    </citation>
    <scope>NUCLEOTIDE SEQUENCE</scope>
    <source>
        <strain evidence="3">MEBiC13591</strain>
    </source>
</reference>
<keyword evidence="3" id="KW-0282">Flagellum</keyword>
<gene>
    <name evidence="3" type="ORF">OE104_05210</name>
</gene>
<feature type="compositionally biased region" description="Polar residues" evidence="1">
    <location>
        <begin position="480"/>
        <end position="489"/>
    </location>
</feature>
<dbReference type="Proteomes" id="UP001164718">
    <property type="component" value="Chromosome"/>
</dbReference>
<keyword evidence="3" id="KW-0969">Cilium</keyword>
<dbReference type="Pfam" id="PF02120">
    <property type="entry name" value="Flg_hook"/>
    <property type="match status" value="1"/>
</dbReference>
<protein>
    <submittedName>
        <fullName evidence="3">Flagellar hook-length control protein FliK</fullName>
    </submittedName>
</protein>
<evidence type="ECO:0000313" key="4">
    <source>
        <dbReference type="Proteomes" id="UP001164718"/>
    </source>
</evidence>
<evidence type="ECO:0000256" key="1">
    <source>
        <dbReference type="SAM" id="MobiDB-lite"/>
    </source>
</evidence>
<dbReference type="EMBL" id="CP106878">
    <property type="protein sequence ID" value="WAA10717.1"/>
    <property type="molecule type" value="Genomic_DNA"/>
</dbReference>
<proteinExistence type="predicted"/>
<dbReference type="AlphaFoldDB" id="A0A9E8LWF7"/>
<dbReference type="InterPro" id="IPR038610">
    <property type="entry name" value="FliK-like_C_sf"/>
</dbReference>
<keyword evidence="4" id="KW-1185">Reference proteome</keyword>
<evidence type="ECO:0000313" key="3">
    <source>
        <dbReference type="EMBL" id="WAA10717.1"/>
    </source>
</evidence>
<dbReference type="InterPro" id="IPR021136">
    <property type="entry name" value="Flagellar_hook_control-like_C"/>
</dbReference>
<feature type="domain" description="Flagellar hook-length control protein-like C-terminal" evidence="2">
    <location>
        <begin position="367"/>
        <end position="442"/>
    </location>
</feature>
<feature type="region of interest" description="Disordered" evidence="1">
    <location>
        <begin position="455"/>
        <end position="489"/>
    </location>
</feature>
<dbReference type="Gene3D" id="3.30.750.140">
    <property type="match status" value="1"/>
</dbReference>
<organism evidence="3 4">
    <name type="scientific">Fervidibacillus albus</name>
    <dbReference type="NCBI Taxonomy" id="2980026"/>
    <lineage>
        <taxon>Bacteria</taxon>
        <taxon>Bacillati</taxon>
        <taxon>Bacillota</taxon>
        <taxon>Bacilli</taxon>
        <taxon>Bacillales</taxon>
        <taxon>Bacillaceae</taxon>
        <taxon>Fervidibacillus</taxon>
    </lineage>
</organism>